<keyword evidence="2 7" id="KW-0813">Transport</keyword>
<dbReference type="PROSITE" id="PS50928">
    <property type="entry name" value="ABC_TM1"/>
    <property type="match status" value="1"/>
</dbReference>
<evidence type="ECO:0000256" key="2">
    <source>
        <dbReference type="ARBA" id="ARBA00022448"/>
    </source>
</evidence>
<accession>A0A0C3A8G4</accession>
<dbReference type="AlphaFoldDB" id="A0A0C3A8G4"/>
<dbReference type="PANTHER" id="PTHR43163">
    <property type="entry name" value="DIPEPTIDE TRANSPORT SYSTEM PERMEASE PROTEIN DPPB-RELATED"/>
    <property type="match status" value="1"/>
</dbReference>
<organism evidence="9 11">
    <name type="scientific">Rhodococcus erythropolis</name>
    <name type="common">Arthrobacter picolinophilus</name>
    <dbReference type="NCBI Taxonomy" id="1833"/>
    <lineage>
        <taxon>Bacteria</taxon>
        <taxon>Bacillati</taxon>
        <taxon>Actinomycetota</taxon>
        <taxon>Actinomycetes</taxon>
        <taxon>Mycobacteriales</taxon>
        <taxon>Nocardiaceae</taxon>
        <taxon>Rhodococcus</taxon>
        <taxon>Rhodococcus erythropolis group</taxon>
    </lineage>
</organism>
<comment type="subcellular location">
    <subcellularLocation>
        <location evidence="1 7">Cell membrane</location>
        <topology evidence="1 7">Multi-pass membrane protein</topology>
    </subcellularLocation>
</comment>
<evidence type="ECO:0000313" key="10">
    <source>
        <dbReference type="EMBL" id="WGV47781.1"/>
    </source>
</evidence>
<evidence type="ECO:0000256" key="6">
    <source>
        <dbReference type="ARBA" id="ARBA00023136"/>
    </source>
</evidence>
<dbReference type="RefSeq" id="WP_020970152.1">
    <property type="nucleotide sequence ID" value="NZ_BHXB01000001.1"/>
</dbReference>
<evidence type="ECO:0000256" key="1">
    <source>
        <dbReference type="ARBA" id="ARBA00004651"/>
    </source>
</evidence>
<dbReference type="Gene3D" id="1.10.3720.10">
    <property type="entry name" value="MetI-like"/>
    <property type="match status" value="1"/>
</dbReference>
<keyword evidence="6 7" id="KW-0472">Membrane</keyword>
<evidence type="ECO:0000313" key="9">
    <source>
        <dbReference type="EMBL" id="KAB2586254.1"/>
    </source>
</evidence>
<proteinExistence type="inferred from homology"/>
<gene>
    <name evidence="9" type="ORF">BS297_06190</name>
    <name evidence="10" type="ORF">QIE55_19795</name>
</gene>
<dbReference type="InterPro" id="IPR035906">
    <property type="entry name" value="MetI-like_sf"/>
</dbReference>
<reference evidence="10" key="2">
    <citation type="submission" date="2023-08" db="EMBL/GenBank/DDBJ databases">
        <title>Isolation and Characterization of Rhodococcus erythropolis MGMM8.</title>
        <authorList>
            <person name="Diabankana R.G.C."/>
            <person name="Afordoanyi D.M."/>
            <person name="Validov S.Z."/>
        </authorList>
    </citation>
    <scope>NUCLEOTIDE SEQUENCE</scope>
    <source>
        <strain evidence="10">MGMM8</strain>
    </source>
</reference>
<evidence type="ECO:0000256" key="3">
    <source>
        <dbReference type="ARBA" id="ARBA00022475"/>
    </source>
</evidence>
<feature type="transmembrane region" description="Helical" evidence="7">
    <location>
        <begin position="241"/>
        <end position="266"/>
    </location>
</feature>
<evidence type="ECO:0000256" key="7">
    <source>
        <dbReference type="RuleBase" id="RU363032"/>
    </source>
</evidence>
<feature type="transmembrane region" description="Helical" evidence="7">
    <location>
        <begin position="135"/>
        <end position="162"/>
    </location>
</feature>
<feature type="transmembrane region" description="Helical" evidence="7">
    <location>
        <begin position="12"/>
        <end position="30"/>
    </location>
</feature>
<sequence>MIRYIAGRLPSAVVVLFLASILIFSVMRLVPGDPALALAGPDATPEAIAAIRHSLGLDKSIPAQYLTWIGDVLTLDLGRSFVLGGQISDLVLAGLGNTAVLAGSALLLAVVLSLVLSVAVVVWPKKWLTSVVNLLNTLSVALPNFVTGVLLVLVFAVLIPVLPSGGVPPGGYLARPDITFQYLLLPSLCLALPVAAALTRFLSEALRTEMAQQYVITARAAGVPRWNLVTRSALRNALPTMLTVLGIQTGHLLGGAVLVEAIFAWPGIGQLIEQGIGRRDYPVVQVLLLLSVTIFVLIQLLTDIVHAYLDPRIRIGGQQ</sequence>
<dbReference type="Pfam" id="PF19300">
    <property type="entry name" value="BPD_transp_1_N"/>
    <property type="match status" value="1"/>
</dbReference>
<name>A0A0C3A8G4_RHOER</name>
<dbReference type="Pfam" id="PF00528">
    <property type="entry name" value="BPD_transp_1"/>
    <property type="match status" value="1"/>
</dbReference>
<keyword evidence="4 7" id="KW-0812">Transmembrane</keyword>
<reference evidence="9 11" key="1">
    <citation type="journal article" date="2017" name="Poromechanics V (2013)">
        <title>Genomic Characterization of the Arsenic-Tolerant Actinobacterium, &lt;i&gt;Rhodococcus erythropolis&lt;/i&gt; S43.</title>
        <authorList>
            <person name="Retamal-Morales G."/>
            <person name="Mehnert M."/>
            <person name="Schwabe R."/>
            <person name="Tischler D."/>
            <person name="Schloemann M."/>
            <person name="Levican G.J."/>
        </authorList>
    </citation>
    <scope>NUCLEOTIDE SEQUENCE [LARGE SCALE GENOMIC DNA]</scope>
    <source>
        <strain evidence="9 11">S43</strain>
    </source>
</reference>
<feature type="domain" description="ABC transmembrane type-1" evidence="8">
    <location>
        <begin position="95"/>
        <end position="302"/>
    </location>
</feature>
<keyword evidence="3" id="KW-1003">Cell membrane</keyword>
<dbReference type="EMBL" id="MRBO01000227">
    <property type="protein sequence ID" value="KAB2586254.1"/>
    <property type="molecule type" value="Genomic_DNA"/>
</dbReference>
<dbReference type="EMBL" id="CP124545">
    <property type="protein sequence ID" value="WGV47781.1"/>
    <property type="molecule type" value="Genomic_DNA"/>
</dbReference>
<evidence type="ECO:0000256" key="4">
    <source>
        <dbReference type="ARBA" id="ARBA00022692"/>
    </source>
</evidence>
<dbReference type="InterPro" id="IPR000515">
    <property type="entry name" value="MetI-like"/>
</dbReference>
<dbReference type="GO" id="GO:0005886">
    <property type="term" value="C:plasma membrane"/>
    <property type="evidence" value="ECO:0007669"/>
    <property type="project" value="UniProtKB-SubCell"/>
</dbReference>
<feature type="transmembrane region" description="Helical" evidence="7">
    <location>
        <begin position="182"/>
        <end position="202"/>
    </location>
</feature>
<evidence type="ECO:0000259" key="8">
    <source>
        <dbReference type="PROSITE" id="PS50928"/>
    </source>
</evidence>
<keyword evidence="5 7" id="KW-1133">Transmembrane helix</keyword>
<evidence type="ECO:0000313" key="11">
    <source>
        <dbReference type="Proteomes" id="UP000325576"/>
    </source>
</evidence>
<protein>
    <submittedName>
        <fullName evidence="9 10">ABC transporter permease</fullName>
    </submittedName>
</protein>
<dbReference type="GO" id="GO:0055085">
    <property type="term" value="P:transmembrane transport"/>
    <property type="evidence" value="ECO:0007669"/>
    <property type="project" value="InterPro"/>
</dbReference>
<comment type="similarity">
    <text evidence="7">Belongs to the binding-protein-dependent transport system permease family.</text>
</comment>
<dbReference type="InterPro" id="IPR045621">
    <property type="entry name" value="BPD_transp_1_N"/>
</dbReference>
<dbReference type="SUPFAM" id="SSF161098">
    <property type="entry name" value="MetI-like"/>
    <property type="match status" value="1"/>
</dbReference>
<dbReference type="Proteomes" id="UP001230933">
    <property type="component" value="Chromosome"/>
</dbReference>
<feature type="transmembrane region" description="Helical" evidence="7">
    <location>
        <begin position="99"/>
        <end position="123"/>
    </location>
</feature>
<dbReference type="Proteomes" id="UP000325576">
    <property type="component" value="Unassembled WGS sequence"/>
</dbReference>
<dbReference type="PANTHER" id="PTHR43163:SF6">
    <property type="entry name" value="DIPEPTIDE TRANSPORT SYSTEM PERMEASE PROTEIN DPPB-RELATED"/>
    <property type="match status" value="1"/>
</dbReference>
<feature type="transmembrane region" description="Helical" evidence="7">
    <location>
        <begin position="286"/>
        <end position="309"/>
    </location>
</feature>
<dbReference type="CDD" id="cd06261">
    <property type="entry name" value="TM_PBP2"/>
    <property type="match status" value="1"/>
</dbReference>
<evidence type="ECO:0000256" key="5">
    <source>
        <dbReference type="ARBA" id="ARBA00022989"/>
    </source>
</evidence>